<evidence type="ECO:0000256" key="1">
    <source>
        <dbReference type="SAM" id="MobiDB-lite"/>
    </source>
</evidence>
<keyword evidence="5" id="KW-1185">Reference proteome</keyword>
<dbReference type="Gene3D" id="1.10.101.10">
    <property type="entry name" value="PGBD-like superfamily/PGBD"/>
    <property type="match status" value="1"/>
</dbReference>
<feature type="domain" description="Peptidoglycan binding-like" evidence="3">
    <location>
        <begin position="169"/>
        <end position="222"/>
    </location>
</feature>
<gene>
    <name evidence="4" type="ORF">C5689_00325</name>
</gene>
<evidence type="ECO:0000259" key="3">
    <source>
        <dbReference type="Pfam" id="PF01471"/>
    </source>
</evidence>
<name>A0A2U1SVG2_METSR</name>
<reference evidence="4 5" key="1">
    <citation type="journal article" date="2018" name="Appl. Microbiol. Biotechnol.">
        <title>Co-cultivation of the strictly anaerobic methanogen Methanosarcina barkeri with aerobic methanotrophs in an oxygen-limited membrane bioreactor.</title>
        <authorList>
            <person name="In 't Zandt M.H."/>
            <person name="van den Bosch T.J.M."/>
            <person name="Rijkers R."/>
            <person name="van Kessel M.A.H.J."/>
            <person name="Jetten M.S.M."/>
            <person name="Welte C.U."/>
        </authorList>
    </citation>
    <scope>NUCLEOTIDE SEQUENCE [LARGE SCALE GENOMIC DNA]</scope>
    <source>
        <strain evidence="4 5">DSM 17706</strain>
    </source>
</reference>
<dbReference type="Pfam" id="PF01471">
    <property type="entry name" value="PG_binding_1"/>
    <property type="match status" value="1"/>
</dbReference>
<feature type="compositionally biased region" description="Basic and acidic residues" evidence="1">
    <location>
        <begin position="12"/>
        <end position="24"/>
    </location>
</feature>
<feature type="region of interest" description="Disordered" evidence="1">
    <location>
        <begin position="90"/>
        <end position="146"/>
    </location>
</feature>
<dbReference type="RefSeq" id="WP_108915285.1">
    <property type="nucleotide sequence ID" value="NZ_BGJY01000001.1"/>
</dbReference>
<dbReference type="OrthoDB" id="8018686at2"/>
<evidence type="ECO:0000256" key="2">
    <source>
        <dbReference type="SAM" id="Phobius"/>
    </source>
</evidence>
<feature type="region of interest" description="Disordered" evidence="1">
    <location>
        <begin position="1"/>
        <end position="35"/>
    </location>
</feature>
<organism evidence="4 5">
    <name type="scientific">Methylosinus sporium</name>
    <dbReference type="NCBI Taxonomy" id="428"/>
    <lineage>
        <taxon>Bacteria</taxon>
        <taxon>Pseudomonadati</taxon>
        <taxon>Pseudomonadota</taxon>
        <taxon>Alphaproteobacteria</taxon>
        <taxon>Hyphomicrobiales</taxon>
        <taxon>Methylocystaceae</taxon>
        <taxon>Methylosinus</taxon>
    </lineage>
</organism>
<dbReference type="InterPro" id="IPR036366">
    <property type="entry name" value="PGBDSf"/>
</dbReference>
<evidence type="ECO:0000313" key="4">
    <source>
        <dbReference type="EMBL" id="PWB95603.1"/>
    </source>
</evidence>
<sequence length="232" mass="24539">MREALAGANHDFLLRDEDRGETRRGRGSKASAKAEKGPLTRLFGGRRRGIVFLCLAGATAIGVPLNALYFQDGRHPAPLFRSFAPEPRAAAEAQAPLPPARPQAVAAPAQPPAIQPAPTAHAAAVAMSATKPTAKPTAKPESTQAEKRDAIGALLAPKKDAHKTDEADKNVLAAQRALAKLGYALNADGRMGGATKQAIEKFERDNRLPVTGAVTPKLLHKLEQTRARLVAH</sequence>
<dbReference type="InterPro" id="IPR036365">
    <property type="entry name" value="PGBD-like_sf"/>
</dbReference>
<feature type="compositionally biased region" description="Low complexity" evidence="1">
    <location>
        <begin position="116"/>
        <end position="140"/>
    </location>
</feature>
<proteinExistence type="predicted"/>
<dbReference type="AlphaFoldDB" id="A0A2U1SVG2"/>
<dbReference type="Proteomes" id="UP000245137">
    <property type="component" value="Unassembled WGS sequence"/>
</dbReference>
<evidence type="ECO:0000313" key="5">
    <source>
        <dbReference type="Proteomes" id="UP000245137"/>
    </source>
</evidence>
<dbReference type="InterPro" id="IPR002477">
    <property type="entry name" value="Peptidoglycan-bd-like"/>
</dbReference>
<keyword evidence="2" id="KW-1133">Transmembrane helix</keyword>
<dbReference type="SUPFAM" id="SSF47090">
    <property type="entry name" value="PGBD-like"/>
    <property type="match status" value="1"/>
</dbReference>
<protein>
    <submittedName>
        <fullName evidence="4">Peptidoglycan-binding protein</fullName>
    </submittedName>
</protein>
<dbReference type="EMBL" id="PUIV01000001">
    <property type="protein sequence ID" value="PWB95603.1"/>
    <property type="molecule type" value="Genomic_DNA"/>
</dbReference>
<comment type="caution">
    <text evidence="4">The sequence shown here is derived from an EMBL/GenBank/DDBJ whole genome shotgun (WGS) entry which is preliminary data.</text>
</comment>
<feature type="transmembrane region" description="Helical" evidence="2">
    <location>
        <begin position="50"/>
        <end position="70"/>
    </location>
</feature>
<keyword evidence="2" id="KW-0472">Membrane</keyword>
<accession>A0A2U1SVG2</accession>
<keyword evidence="2" id="KW-0812">Transmembrane</keyword>